<dbReference type="PROSITE" id="PS51534">
    <property type="entry name" value="SEFIR"/>
    <property type="match status" value="1"/>
</dbReference>
<dbReference type="GO" id="GO:0007165">
    <property type="term" value="P:signal transduction"/>
    <property type="evidence" value="ECO:0007669"/>
    <property type="project" value="InterPro"/>
</dbReference>
<accession>C6WFS5</accession>
<dbReference type="OrthoDB" id="3365840at2"/>
<proteinExistence type="predicted"/>
<dbReference type="InterPro" id="IPR035897">
    <property type="entry name" value="Toll_tir_struct_dom_sf"/>
</dbReference>
<dbReference type="KEGG" id="ami:Amir_3997"/>
<dbReference type="InterPro" id="IPR000157">
    <property type="entry name" value="TIR_dom"/>
</dbReference>
<dbReference type="RefSeq" id="WP_015802748.1">
    <property type="nucleotide sequence ID" value="NC_013093.1"/>
</dbReference>
<dbReference type="HOGENOM" id="CLU_948752_0_0_11"/>
<dbReference type="SUPFAM" id="SSF52200">
    <property type="entry name" value="Toll/Interleukin receptor TIR domain"/>
    <property type="match status" value="1"/>
</dbReference>
<evidence type="ECO:0000256" key="1">
    <source>
        <dbReference type="SAM" id="MobiDB-lite"/>
    </source>
</evidence>
<dbReference type="InterPro" id="IPR013568">
    <property type="entry name" value="SEFIR_dom"/>
</dbReference>
<gene>
    <name evidence="3" type="ordered locus">Amir_3997</name>
</gene>
<dbReference type="eggNOG" id="COG5635">
    <property type="taxonomic scope" value="Bacteria"/>
</dbReference>
<reference evidence="3 4" key="1">
    <citation type="journal article" date="2009" name="Stand. Genomic Sci.">
        <title>Complete genome sequence of Actinosynnema mirum type strain (101).</title>
        <authorList>
            <person name="Land M."/>
            <person name="Lapidus A."/>
            <person name="Mayilraj S."/>
            <person name="Chen F."/>
            <person name="Copeland A."/>
            <person name="Del Rio T.G."/>
            <person name="Nolan M."/>
            <person name="Lucas S."/>
            <person name="Tice H."/>
            <person name="Cheng J.F."/>
            <person name="Chertkov O."/>
            <person name="Bruce D."/>
            <person name="Goodwin L."/>
            <person name="Pitluck S."/>
            <person name="Rohde M."/>
            <person name="Goker M."/>
            <person name="Pati A."/>
            <person name="Ivanova N."/>
            <person name="Mavromatis K."/>
            <person name="Chen A."/>
            <person name="Palaniappan K."/>
            <person name="Hauser L."/>
            <person name="Chang Y.J."/>
            <person name="Jeffries C.C."/>
            <person name="Brettin T."/>
            <person name="Detter J.C."/>
            <person name="Han C."/>
            <person name="Chain P."/>
            <person name="Tindall B.J."/>
            <person name="Bristow J."/>
            <person name="Eisen J.A."/>
            <person name="Markowitz V."/>
            <person name="Hugenholtz P."/>
            <person name="Kyrpides N.C."/>
            <person name="Klenk H.P."/>
        </authorList>
    </citation>
    <scope>NUCLEOTIDE SEQUENCE [LARGE SCALE GENOMIC DNA]</scope>
    <source>
        <strain evidence="4">ATCC 29888 / DSM 43827 / JCM 3225 / NBRC 14064 / NCIMB 13271 / NRRL B-12336 / IMRU 3971 / 101</strain>
    </source>
</reference>
<protein>
    <submittedName>
        <fullName evidence="3">SEFIR domain protein</fullName>
    </submittedName>
</protein>
<evidence type="ECO:0000313" key="4">
    <source>
        <dbReference type="Proteomes" id="UP000002213"/>
    </source>
</evidence>
<dbReference type="EMBL" id="CP001630">
    <property type="protein sequence ID" value="ACU37861.1"/>
    <property type="molecule type" value="Genomic_DNA"/>
</dbReference>
<evidence type="ECO:0000259" key="2">
    <source>
        <dbReference type="PROSITE" id="PS51534"/>
    </source>
</evidence>
<dbReference type="STRING" id="446462.Amir_3997"/>
<dbReference type="Pfam" id="PF13676">
    <property type="entry name" value="TIR_2"/>
    <property type="match status" value="1"/>
</dbReference>
<sequence length="293" mass="32157">MPEVIISYGHDSPEHKEAVHRLARILVQNGITTRLDEWVTERHDWPAWMQRNITSADYTLVIASPDYRAAGDGNGTPDRSRGLQQEAALLRELLYRDRGTWTRRILPVLLPGRSVDELPDFLQPYTASHYRVDALTSDGVEALLRVITQQPRLAPPPLGDVPVLPPDELPEDKPPTGEFYPKLPRWSGAQRSWLQAGGTFHSSPPTSRCTSHPLEEQRCPPIGCALCATRSATSSPGSRQRYGKGTESLSPMVTLAGLPFSEMANAQGGFQCLGATSATCSCPMTVSQQSTNC</sequence>
<dbReference type="Proteomes" id="UP000002213">
    <property type="component" value="Chromosome"/>
</dbReference>
<evidence type="ECO:0000313" key="3">
    <source>
        <dbReference type="EMBL" id="ACU37861.1"/>
    </source>
</evidence>
<name>C6WFS5_ACTMD</name>
<feature type="compositionally biased region" description="Pro residues" evidence="1">
    <location>
        <begin position="154"/>
        <end position="167"/>
    </location>
</feature>
<keyword evidence="4" id="KW-1185">Reference proteome</keyword>
<dbReference type="Gene3D" id="3.40.50.10140">
    <property type="entry name" value="Toll/interleukin-1 receptor homology (TIR) domain"/>
    <property type="match status" value="1"/>
</dbReference>
<feature type="domain" description="SEFIR" evidence="2">
    <location>
        <begin position="1"/>
        <end position="139"/>
    </location>
</feature>
<feature type="region of interest" description="Disordered" evidence="1">
    <location>
        <begin position="154"/>
        <end position="182"/>
    </location>
</feature>
<dbReference type="AlphaFoldDB" id="C6WFS5"/>
<organism evidence="3 4">
    <name type="scientific">Actinosynnema mirum (strain ATCC 29888 / DSM 43827 / JCM 3225 / NBRC 14064 / NCIMB 13271 / NRRL B-12336 / IMRU 3971 / 101)</name>
    <dbReference type="NCBI Taxonomy" id="446462"/>
    <lineage>
        <taxon>Bacteria</taxon>
        <taxon>Bacillati</taxon>
        <taxon>Actinomycetota</taxon>
        <taxon>Actinomycetes</taxon>
        <taxon>Pseudonocardiales</taxon>
        <taxon>Pseudonocardiaceae</taxon>
        <taxon>Actinosynnema</taxon>
    </lineage>
</organism>